<reference evidence="9 10" key="1">
    <citation type="submission" date="2018-06" db="EMBL/GenBank/DDBJ databases">
        <authorList>
            <consortium name="Pathogen Informatics"/>
            <person name="Doyle S."/>
        </authorList>
    </citation>
    <scope>NUCLEOTIDE SEQUENCE [LARGE SCALE GENOMIC DNA]</scope>
    <source>
        <strain evidence="9 10">NCTC4824</strain>
    </source>
</reference>
<evidence type="ECO:0000256" key="3">
    <source>
        <dbReference type="SAM" id="Coils"/>
    </source>
</evidence>
<dbReference type="PANTHER" id="PTHR32347:SF14">
    <property type="entry name" value="EFFLUX SYSTEM COMPONENT YKNX-RELATED"/>
    <property type="match status" value="1"/>
</dbReference>
<dbReference type="EMBL" id="LS483476">
    <property type="protein sequence ID" value="SQI52631.1"/>
    <property type="molecule type" value="Genomic_DNA"/>
</dbReference>
<dbReference type="InterPro" id="IPR058639">
    <property type="entry name" value="BSH_YknX-like"/>
</dbReference>
<dbReference type="Pfam" id="PF25989">
    <property type="entry name" value="YknX_C"/>
    <property type="match status" value="1"/>
</dbReference>
<evidence type="ECO:0000259" key="7">
    <source>
        <dbReference type="Pfam" id="PF25989"/>
    </source>
</evidence>
<dbReference type="Pfam" id="PF25984">
    <property type="entry name" value="BSH_YknX"/>
    <property type="match status" value="1"/>
</dbReference>
<evidence type="ECO:0000256" key="4">
    <source>
        <dbReference type="SAM" id="MobiDB-lite"/>
    </source>
</evidence>
<feature type="domain" description="YknX-like beta-barrel" evidence="8">
    <location>
        <begin position="294"/>
        <end position="380"/>
    </location>
</feature>
<evidence type="ECO:0000313" key="9">
    <source>
        <dbReference type="EMBL" id="SQI52631.1"/>
    </source>
</evidence>
<dbReference type="Proteomes" id="UP000249134">
    <property type="component" value="Chromosome 1"/>
</dbReference>
<dbReference type="InterPro" id="IPR058637">
    <property type="entry name" value="YknX-like_C"/>
</dbReference>
<dbReference type="Pfam" id="PF25990">
    <property type="entry name" value="Beta-barrel_YknX"/>
    <property type="match status" value="1"/>
</dbReference>
<evidence type="ECO:0000259" key="8">
    <source>
        <dbReference type="Pfam" id="PF25990"/>
    </source>
</evidence>
<name>A0A2X4VP03_LEDLE</name>
<dbReference type="GO" id="GO:0030313">
    <property type="term" value="C:cell envelope"/>
    <property type="evidence" value="ECO:0007669"/>
    <property type="project" value="UniProtKB-SubCell"/>
</dbReference>
<feature type="domain" description="YknX-like barrel-sandwich hybrid" evidence="6">
    <location>
        <begin position="123"/>
        <end position="288"/>
    </location>
</feature>
<dbReference type="Gene3D" id="2.40.420.20">
    <property type="match status" value="1"/>
</dbReference>
<dbReference type="Gene3D" id="2.40.50.100">
    <property type="match status" value="1"/>
</dbReference>
<dbReference type="STRING" id="1348624.GCA_001591545_02690"/>
<dbReference type="InterPro" id="IPR050465">
    <property type="entry name" value="UPF0194_transport"/>
</dbReference>
<evidence type="ECO:0000256" key="2">
    <source>
        <dbReference type="ARBA" id="ARBA00023054"/>
    </source>
</evidence>
<sequence>MSIFILFLKKVKLFPDIKRHINDRKRYFGNFLMYCKIIAYFGKLSPKRVLGGYKVKKKVWIWIGSVIGVLAIAAATTFWIVSSKAQVASGEPEEMGVMVQKATEQELTESILVTGKIVPESEQKVFLEPENGEISEFKVEENQKVTAGDPLFVYDSSKLQVEFSRAVRERDLIQKRGQTEINQIADMNKRIAEAKKQTGTKQVNEETGELEVSTPQEDVNELANEKVQLEIQYESTKSEIASAQEQINDLDKQIKEMTVVSKIDGMVVKIDPNVAKTETGSNEPVVHIISSDPYKVIGTMSEFDAVKIKKEQPVIIRPKVFKEREWKGAVESVSQFPNDEDGGGEDFGGGGGNVTMYPFKVAITDDTSELRQGFHVSLEINVGGKDKSLVIPHMALIEDEEGIEVVYVLVDGMLQRREVQTGKMNDEFIEITEGVELNELVVIAPDEGMHDGMEVTSFDEAE</sequence>
<protein>
    <submittedName>
        <fullName evidence="9">Efflux transporter, RND family, MFP subunit</fullName>
    </submittedName>
</protein>
<keyword evidence="2 3" id="KW-0175">Coiled coil</keyword>
<evidence type="ECO:0000259" key="6">
    <source>
        <dbReference type="Pfam" id="PF25984"/>
    </source>
</evidence>
<feature type="region of interest" description="Disordered" evidence="4">
    <location>
        <begin position="197"/>
        <end position="216"/>
    </location>
</feature>
<proteinExistence type="predicted"/>
<feature type="coiled-coil region" evidence="3">
    <location>
        <begin position="219"/>
        <end position="260"/>
    </location>
</feature>
<dbReference type="AlphaFoldDB" id="A0A2X4VP03"/>
<dbReference type="PANTHER" id="PTHR32347">
    <property type="entry name" value="EFFLUX SYSTEM COMPONENT YKNX-RELATED"/>
    <property type="match status" value="1"/>
</dbReference>
<gene>
    <name evidence="9" type="ORF">NCTC4824_00518</name>
</gene>
<keyword evidence="10" id="KW-1185">Reference proteome</keyword>
<dbReference type="KEGG" id="blen:NCTC4824_00518"/>
<feature type="transmembrane region" description="Helical" evidence="5">
    <location>
        <begin position="59"/>
        <end position="81"/>
    </location>
</feature>
<keyword evidence="5" id="KW-1133">Transmembrane helix</keyword>
<dbReference type="InterPro" id="IPR058636">
    <property type="entry name" value="Beta-barrel_YknX"/>
</dbReference>
<comment type="subcellular location">
    <subcellularLocation>
        <location evidence="1">Cell envelope</location>
    </subcellularLocation>
</comment>
<keyword evidence="5" id="KW-0472">Membrane</keyword>
<evidence type="ECO:0000256" key="1">
    <source>
        <dbReference type="ARBA" id="ARBA00004196"/>
    </source>
</evidence>
<keyword evidence="5" id="KW-0812">Transmembrane</keyword>
<dbReference type="Gene3D" id="2.40.30.170">
    <property type="match status" value="1"/>
</dbReference>
<feature type="domain" description="YknX-like C-terminal permuted SH3-like" evidence="7">
    <location>
        <begin position="389"/>
        <end position="456"/>
    </location>
</feature>
<evidence type="ECO:0000256" key="5">
    <source>
        <dbReference type="SAM" id="Phobius"/>
    </source>
</evidence>
<evidence type="ECO:0000313" key="10">
    <source>
        <dbReference type="Proteomes" id="UP000249134"/>
    </source>
</evidence>
<accession>A0A2X4VP03</accession>
<organism evidence="9 10">
    <name type="scientific">Lederbergia lenta</name>
    <name type="common">Bacillus lentus</name>
    <dbReference type="NCBI Taxonomy" id="1467"/>
    <lineage>
        <taxon>Bacteria</taxon>
        <taxon>Bacillati</taxon>
        <taxon>Bacillota</taxon>
        <taxon>Bacilli</taxon>
        <taxon>Bacillales</taxon>
        <taxon>Bacillaceae</taxon>
        <taxon>Lederbergia</taxon>
    </lineage>
</organism>
<dbReference type="Gene3D" id="1.10.287.470">
    <property type="entry name" value="Helix hairpin bin"/>
    <property type="match status" value="1"/>
</dbReference>